<gene>
    <name evidence="3" type="ordered locus">Sbal_1636</name>
</gene>
<dbReference type="KEGG" id="sbl:Sbal_1636"/>
<feature type="transmembrane region" description="Helical" evidence="1">
    <location>
        <begin position="423"/>
        <end position="441"/>
    </location>
</feature>
<dbReference type="HOGENOM" id="CLU_061699_0_0_6"/>
<dbReference type="GO" id="GO:0004803">
    <property type="term" value="F:transposase activity"/>
    <property type="evidence" value="ECO:0007669"/>
    <property type="project" value="InterPro"/>
</dbReference>
<dbReference type="Proteomes" id="UP000001557">
    <property type="component" value="Chromosome"/>
</dbReference>
<name>A3D336_SHEB5</name>
<evidence type="ECO:0000259" key="2">
    <source>
        <dbReference type="Pfam" id="PF01609"/>
    </source>
</evidence>
<feature type="transmembrane region" description="Helical" evidence="1">
    <location>
        <begin position="321"/>
        <end position="340"/>
    </location>
</feature>
<dbReference type="AlphaFoldDB" id="A3D336"/>
<proteinExistence type="predicted"/>
<dbReference type="STRING" id="325240.Sbal_1636"/>
<sequence length="460" mass="53462">MQVLTILHQSLYQHCPEIHQKRLNTLMVTCRALINADCLTLTHLGRHIDGTSTHTKHSIKRMDRLLGNPHLHHERMAVYQWHAKWLLTAHTMPTILVDWSDMREGRELIALRASIAIKGRSITLYERTFPLVLQGTQTAHNQFLNELRKVLPDNITPLIVTDAGFRNPWFRKVEQLGWYWLGRVRGLSVYRPHPFGRQFSLKALYPQARRRAKHVGRVALSVKKPLLCEMVLFRAPSKGRKGQRSTTTDCHHTAQWTYELTAKEPWALVTNLTMKAMSPQKLVNIYQKRMQMEETFRDLKSPAYGFGLRHSRTRYAARMDILLLIALLVQLAFWWIGLYGETQQLQRHFQANTVKKRNVLSTIRMGKELLRRRHDYPISADDLLCAAKKLAELSLTHGCWGYIARQLAWPIQRQLTWPVETRFNLVCFGLLFACSFLLCIAKFSRGGSAYRLQLRSSLCH</sequence>
<evidence type="ECO:0000313" key="4">
    <source>
        <dbReference type="Proteomes" id="UP000001557"/>
    </source>
</evidence>
<dbReference type="PANTHER" id="PTHR35404">
    <property type="entry name" value="TRANSPOSASE OF TN10"/>
    <property type="match status" value="1"/>
</dbReference>
<dbReference type="Pfam" id="PF01609">
    <property type="entry name" value="DDE_Tnp_1"/>
    <property type="match status" value="1"/>
</dbReference>
<reference evidence="3 4" key="1">
    <citation type="submission" date="2007-02" db="EMBL/GenBank/DDBJ databases">
        <title>Complete sequence of chromosome of Shewanella baltica OS155.</title>
        <authorList>
            <consortium name="US DOE Joint Genome Institute"/>
            <person name="Copeland A."/>
            <person name="Lucas S."/>
            <person name="Lapidus A."/>
            <person name="Barry K."/>
            <person name="Detter J.C."/>
            <person name="Glavina del Rio T."/>
            <person name="Hammon N."/>
            <person name="Israni S."/>
            <person name="Dalin E."/>
            <person name="Tice H."/>
            <person name="Pitluck S."/>
            <person name="Sims D.R."/>
            <person name="Brettin T."/>
            <person name="Bruce D."/>
            <person name="Han C."/>
            <person name="Tapia R."/>
            <person name="Brainard J."/>
            <person name="Schmutz J."/>
            <person name="Larimer F."/>
            <person name="Land M."/>
            <person name="Hauser L."/>
            <person name="Kyrpides N."/>
            <person name="Mikhailova N."/>
            <person name="Brettar I."/>
            <person name="Klappenbach J."/>
            <person name="Konstantinidis K."/>
            <person name="Rodrigues J."/>
            <person name="Tiedje J."/>
            <person name="Richardson P."/>
        </authorList>
    </citation>
    <scope>NUCLEOTIDE SEQUENCE [LARGE SCALE GENOMIC DNA]</scope>
    <source>
        <strain evidence="4">OS155 / ATCC BAA-1091</strain>
    </source>
</reference>
<dbReference type="EMBL" id="CP000563">
    <property type="protein sequence ID" value="ABN61149.1"/>
    <property type="molecule type" value="Genomic_DNA"/>
</dbReference>
<dbReference type="InterPro" id="IPR002559">
    <property type="entry name" value="Transposase_11"/>
</dbReference>
<dbReference type="PANTHER" id="PTHR35404:SF8">
    <property type="entry name" value="TRANSPOSASE OF TN10"/>
    <property type="match status" value="1"/>
</dbReference>
<dbReference type="InterPro" id="IPR012337">
    <property type="entry name" value="RNaseH-like_sf"/>
</dbReference>
<dbReference type="GO" id="GO:0003677">
    <property type="term" value="F:DNA binding"/>
    <property type="evidence" value="ECO:0007669"/>
    <property type="project" value="InterPro"/>
</dbReference>
<keyword evidence="1" id="KW-0812">Transmembrane</keyword>
<evidence type="ECO:0000313" key="3">
    <source>
        <dbReference type="EMBL" id="ABN61149.1"/>
    </source>
</evidence>
<organism evidence="3 4">
    <name type="scientific">Shewanella baltica (strain OS155 / ATCC BAA-1091)</name>
    <dbReference type="NCBI Taxonomy" id="325240"/>
    <lineage>
        <taxon>Bacteria</taxon>
        <taxon>Pseudomonadati</taxon>
        <taxon>Pseudomonadota</taxon>
        <taxon>Gammaproteobacteria</taxon>
        <taxon>Alteromonadales</taxon>
        <taxon>Shewanellaceae</taxon>
        <taxon>Shewanella</taxon>
    </lineage>
</organism>
<dbReference type="NCBIfam" id="NF033591">
    <property type="entry name" value="transpos_IS4_2"/>
    <property type="match status" value="1"/>
</dbReference>
<keyword evidence="1" id="KW-1133">Transmembrane helix</keyword>
<accession>A3D336</accession>
<dbReference type="InterPro" id="IPR047658">
    <property type="entry name" value="IS4-like_transpos"/>
</dbReference>
<feature type="domain" description="Transposase IS4-like" evidence="2">
    <location>
        <begin position="137"/>
        <end position="328"/>
    </location>
</feature>
<dbReference type="GO" id="GO:0006313">
    <property type="term" value="P:DNA transposition"/>
    <property type="evidence" value="ECO:0007669"/>
    <property type="project" value="InterPro"/>
</dbReference>
<keyword evidence="1" id="KW-0472">Membrane</keyword>
<protein>
    <submittedName>
        <fullName evidence="3">Transposase, IS4 family</fullName>
    </submittedName>
</protein>
<keyword evidence="4" id="KW-1185">Reference proteome</keyword>
<dbReference type="SUPFAM" id="SSF53098">
    <property type="entry name" value="Ribonuclease H-like"/>
    <property type="match status" value="1"/>
</dbReference>
<evidence type="ECO:0000256" key="1">
    <source>
        <dbReference type="SAM" id="Phobius"/>
    </source>
</evidence>